<keyword evidence="2" id="KW-1185">Reference proteome</keyword>
<dbReference type="Proteomes" id="UP000003082">
    <property type="component" value="Unassembled WGS sequence"/>
</dbReference>
<protein>
    <submittedName>
        <fullName evidence="1">Uncharacterized protein</fullName>
    </submittedName>
</protein>
<dbReference type="EMBL" id="ACFU01000001">
    <property type="protein sequence ID" value="EEF15321.1"/>
    <property type="molecule type" value="Genomic_DNA"/>
</dbReference>
<sequence>MRKFKLRAKLVIQILLILCDLWLKIREIYLNLIWCRQKFSEQI</sequence>
<organism evidence="1 2">
    <name type="scientific">Campylobacter rectus RM3267</name>
    <dbReference type="NCBI Taxonomy" id="553218"/>
    <lineage>
        <taxon>Bacteria</taxon>
        <taxon>Pseudomonadati</taxon>
        <taxon>Campylobacterota</taxon>
        <taxon>Epsilonproteobacteria</taxon>
        <taxon>Campylobacterales</taxon>
        <taxon>Campylobacteraceae</taxon>
        <taxon>Campylobacter</taxon>
    </lineage>
</organism>
<proteinExistence type="predicted"/>
<evidence type="ECO:0000313" key="1">
    <source>
        <dbReference type="EMBL" id="EEF15321.1"/>
    </source>
</evidence>
<dbReference type="STRING" id="553218.CAMRE0001_0076"/>
<reference evidence="1 2" key="1">
    <citation type="submission" date="2008-08" db="EMBL/GenBank/DDBJ databases">
        <authorList>
            <person name="Madupu R."/>
            <person name="Durkin A.S."/>
            <person name="Torralba M."/>
            <person name="Methe B."/>
            <person name="Sutton G.G."/>
            <person name="Strausberg R.L."/>
            <person name="Nelson K.E."/>
        </authorList>
    </citation>
    <scope>NUCLEOTIDE SEQUENCE [LARGE SCALE GENOMIC DNA]</scope>
    <source>
        <strain evidence="1 2">RM3267</strain>
    </source>
</reference>
<evidence type="ECO:0000313" key="2">
    <source>
        <dbReference type="Proteomes" id="UP000003082"/>
    </source>
</evidence>
<accession>B9CXS1</accession>
<comment type="caution">
    <text evidence="1">The sequence shown here is derived from an EMBL/GenBank/DDBJ whole genome shotgun (WGS) entry which is preliminary data.</text>
</comment>
<dbReference type="AlphaFoldDB" id="B9CXS1"/>
<name>B9CXS1_CAMRE</name>
<gene>
    <name evidence="1" type="ORF">CAMRE0001_0076</name>
</gene>